<feature type="compositionally biased region" description="Acidic residues" evidence="1">
    <location>
        <begin position="221"/>
        <end position="234"/>
    </location>
</feature>
<reference evidence="2 3" key="1">
    <citation type="submission" date="2022-09" db="EMBL/GenBank/DDBJ databases">
        <authorList>
            <person name="Palmer J.M."/>
        </authorList>
    </citation>
    <scope>NUCLEOTIDE SEQUENCE [LARGE SCALE GENOMIC DNA]</scope>
    <source>
        <strain evidence="2 3">DSM 7382</strain>
    </source>
</reference>
<feature type="compositionally biased region" description="Pro residues" evidence="1">
    <location>
        <begin position="38"/>
        <end position="50"/>
    </location>
</feature>
<dbReference type="EMBL" id="JASBNA010000034">
    <property type="protein sequence ID" value="KAK7682687.1"/>
    <property type="molecule type" value="Genomic_DNA"/>
</dbReference>
<keyword evidence="3" id="KW-1185">Reference proteome</keyword>
<accession>A0AAW0FRI5</accession>
<name>A0AAW0FRI5_9APHY</name>
<evidence type="ECO:0000256" key="1">
    <source>
        <dbReference type="SAM" id="MobiDB-lite"/>
    </source>
</evidence>
<dbReference type="Proteomes" id="UP001385951">
    <property type="component" value="Unassembled WGS sequence"/>
</dbReference>
<evidence type="ECO:0000313" key="3">
    <source>
        <dbReference type="Proteomes" id="UP001385951"/>
    </source>
</evidence>
<proteinExistence type="predicted"/>
<evidence type="ECO:0000313" key="2">
    <source>
        <dbReference type="EMBL" id="KAK7682687.1"/>
    </source>
</evidence>
<comment type="caution">
    <text evidence="2">The sequence shown here is derived from an EMBL/GenBank/DDBJ whole genome shotgun (WGS) entry which is preliminary data.</text>
</comment>
<sequence length="530" mass="58432">MAGFLPELLRPSKNKNPPQSSRAPSGRVTKKRKGPAVTPAPSPAQPPEPAPAWSAVPPSSGQAAPTDPSERQTAPTPLPYGRQTTTHPTSGPPPMAPQTTSGPPVNNFIDPNLSRIGVPSSRAARNMPDPGNRGAVEDSEADANEGVGGEGGDEGGVTAHKSDIEEDSDSELYNSKSIDVSLYARHFARMGGMFSAISDIVDTGVAWENECDDWDERHPESDEDIEDDVQDDDDPNPRDLKHADYNEKWNGRTCREIEGWKVLCNIIPGFGEQMKTFGNRGYPIKRFGICAALQKEINICRGNDTAGLKPKCLHYIHPNLEPLNPVLSLKDEETKVSRGWSHPQLAAALLPLRYEPTEENIALAGSHNPVVETHHDIFPRWLYAATQEYIAKDENKGLFFGHYLVHVLRHIYTGPRSVSRGPRSRRRSRKGNNAERMGITKLTPRAVAYGCCQAQFCISNQETWDQMYFDFDLAAFYWNIVDLLSVGDEGKVAMDFLNKEVFGTPDGMPVERAEMTGAQRLLAQRAVSLE</sequence>
<feature type="region of interest" description="Disordered" evidence="1">
    <location>
        <begin position="1"/>
        <end position="170"/>
    </location>
</feature>
<organism evidence="2 3">
    <name type="scientific">Cerrena zonata</name>
    <dbReference type="NCBI Taxonomy" id="2478898"/>
    <lineage>
        <taxon>Eukaryota</taxon>
        <taxon>Fungi</taxon>
        <taxon>Dikarya</taxon>
        <taxon>Basidiomycota</taxon>
        <taxon>Agaricomycotina</taxon>
        <taxon>Agaricomycetes</taxon>
        <taxon>Polyporales</taxon>
        <taxon>Cerrenaceae</taxon>
        <taxon>Cerrena</taxon>
    </lineage>
</organism>
<feature type="compositionally biased region" description="Low complexity" evidence="1">
    <location>
        <begin position="51"/>
        <end position="60"/>
    </location>
</feature>
<dbReference type="InterPro" id="IPR046521">
    <property type="entry name" value="DUF6698"/>
</dbReference>
<feature type="region of interest" description="Disordered" evidence="1">
    <location>
        <begin position="214"/>
        <end position="243"/>
    </location>
</feature>
<dbReference type="AlphaFoldDB" id="A0AAW0FRI5"/>
<protein>
    <submittedName>
        <fullName evidence="2">Uncharacterized protein</fullName>
    </submittedName>
</protein>
<feature type="compositionally biased region" description="Polar residues" evidence="1">
    <location>
        <begin position="14"/>
        <end position="23"/>
    </location>
</feature>
<dbReference type="Pfam" id="PF20414">
    <property type="entry name" value="DUF6698"/>
    <property type="match status" value="1"/>
</dbReference>
<feature type="region of interest" description="Disordered" evidence="1">
    <location>
        <begin position="416"/>
        <end position="436"/>
    </location>
</feature>
<gene>
    <name evidence="2" type="ORF">QCA50_014070</name>
</gene>